<dbReference type="STRING" id="74649.A0A2P6SJ07"/>
<comment type="caution">
    <text evidence="7">The sequence shown here is derived from an EMBL/GenBank/DDBJ whole genome shotgun (WGS) entry which is preliminary data.</text>
</comment>
<sequence length="316" mass="36222">MKGTEMTATLTFPEGFKFQPSEERLVNHYLRKKLLFPEIDLCQYEPHELPESNKEWFFFNRGRGRRTKQGYWKKTGCGRKIRASDKSIIGELRHMTFHCSPKGQVTAWVIHEYSLLPDQGDIVLSRLKLKSVDDTGITSDDLDMEDVPELLDQPEVNLDSLFPPLEPQQECRPDVRQSPLSTELGNDPNTNVYYSECSKWQCALGTDDSYLRHLKRISTNDHEKPVRHAMAKFQNRATARTILEVHPQTEDSAELGDALHYNECSELQSPFVDNDSSLTEFLNTCIADEDYYSSEESALIPSKDSNLATKVIRKGQ</sequence>
<organism evidence="7 8">
    <name type="scientific">Rosa chinensis</name>
    <name type="common">China rose</name>
    <dbReference type="NCBI Taxonomy" id="74649"/>
    <lineage>
        <taxon>Eukaryota</taxon>
        <taxon>Viridiplantae</taxon>
        <taxon>Streptophyta</taxon>
        <taxon>Embryophyta</taxon>
        <taxon>Tracheophyta</taxon>
        <taxon>Spermatophyta</taxon>
        <taxon>Magnoliopsida</taxon>
        <taxon>eudicotyledons</taxon>
        <taxon>Gunneridae</taxon>
        <taxon>Pentapetalae</taxon>
        <taxon>rosids</taxon>
        <taxon>fabids</taxon>
        <taxon>Rosales</taxon>
        <taxon>Rosaceae</taxon>
        <taxon>Rosoideae</taxon>
        <taxon>Rosoideae incertae sedis</taxon>
        <taxon>Rosa</taxon>
    </lineage>
</organism>
<evidence type="ECO:0000256" key="3">
    <source>
        <dbReference type="ARBA" id="ARBA00023125"/>
    </source>
</evidence>
<dbReference type="PROSITE" id="PS51005">
    <property type="entry name" value="NAC"/>
    <property type="match status" value="1"/>
</dbReference>
<dbReference type="Gene3D" id="2.170.150.80">
    <property type="entry name" value="NAC domain"/>
    <property type="match status" value="1"/>
</dbReference>
<proteinExistence type="predicted"/>
<evidence type="ECO:0000313" key="8">
    <source>
        <dbReference type="Proteomes" id="UP000238479"/>
    </source>
</evidence>
<keyword evidence="3" id="KW-0238">DNA-binding</keyword>
<dbReference type="InterPro" id="IPR036093">
    <property type="entry name" value="NAC_dom_sf"/>
</dbReference>
<keyword evidence="4" id="KW-0804">Transcription</keyword>
<evidence type="ECO:0000256" key="4">
    <source>
        <dbReference type="ARBA" id="ARBA00023163"/>
    </source>
</evidence>
<dbReference type="Pfam" id="PF02365">
    <property type="entry name" value="NAM"/>
    <property type="match status" value="1"/>
</dbReference>
<keyword evidence="2" id="KW-0805">Transcription regulation</keyword>
<dbReference type="PANTHER" id="PTHR31989">
    <property type="entry name" value="NAC DOMAIN-CONTAINING PROTEIN 82-RELATED"/>
    <property type="match status" value="1"/>
</dbReference>
<dbReference type="GO" id="GO:0005634">
    <property type="term" value="C:nucleus"/>
    <property type="evidence" value="ECO:0007669"/>
    <property type="project" value="UniProtKB-SubCell"/>
</dbReference>
<dbReference type="InterPro" id="IPR003441">
    <property type="entry name" value="NAC-dom"/>
</dbReference>
<accession>A0A2P6SJ07</accession>
<evidence type="ECO:0000313" key="7">
    <source>
        <dbReference type="EMBL" id="PRQ58659.1"/>
    </source>
</evidence>
<dbReference type="Proteomes" id="UP000238479">
    <property type="component" value="Chromosome 1"/>
</dbReference>
<feature type="domain" description="NAC" evidence="6">
    <location>
        <begin position="12"/>
        <end position="130"/>
    </location>
</feature>
<name>A0A2P6SJ07_ROSCH</name>
<reference evidence="7 8" key="1">
    <citation type="journal article" date="2018" name="Nat. Genet.">
        <title>The Rosa genome provides new insights in the design of modern roses.</title>
        <authorList>
            <person name="Bendahmane M."/>
        </authorList>
    </citation>
    <scope>NUCLEOTIDE SEQUENCE [LARGE SCALE GENOMIC DNA]</scope>
    <source>
        <strain evidence="8">cv. Old Blush</strain>
    </source>
</reference>
<dbReference type="Gramene" id="PRQ58659">
    <property type="protein sequence ID" value="PRQ58659"/>
    <property type="gene ID" value="RchiOBHm_Chr1g0361731"/>
</dbReference>
<dbReference type="SUPFAM" id="SSF101941">
    <property type="entry name" value="NAC domain"/>
    <property type="match status" value="1"/>
</dbReference>
<protein>
    <submittedName>
        <fullName evidence="7">Putative transcription factor NAM family</fullName>
    </submittedName>
</protein>
<gene>
    <name evidence="7" type="ORF">RchiOBHm_Chr1g0361731</name>
</gene>
<evidence type="ECO:0000259" key="6">
    <source>
        <dbReference type="PROSITE" id="PS51005"/>
    </source>
</evidence>
<dbReference type="GO" id="GO:0003677">
    <property type="term" value="F:DNA binding"/>
    <property type="evidence" value="ECO:0007669"/>
    <property type="project" value="UniProtKB-KW"/>
</dbReference>
<evidence type="ECO:0000256" key="1">
    <source>
        <dbReference type="ARBA" id="ARBA00004123"/>
    </source>
</evidence>
<dbReference type="EMBL" id="PDCK01000039">
    <property type="protein sequence ID" value="PRQ58659.1"/>
    <property type="molecule type" value="Genomic_DNA"/>
</dbReference>
<dbReference type="AlphaFoldDB" id="A0A2P6SJ07"/>
<evidence type="ECO:0000256" key="2">
    <source>
        <dbReference type="ARBA" id="ARBA00023015"/>
    </source>
</evidence>
<keyword evidence="8" id="KW-1185">Reference proteome</keyword>
<dbReference type="GO" id="GO:0006355">
    <property type="term" value="P:regulation of DNA-templated transcription"/>
    <property type="evidence" value="ECO:0007669"/>
    <property type="project" value="InterPro"/>
</dbReference>
<comment type="subcellular location">
    <subcellularLocation>
        <location evidence="1">Nucleus</location>
    </subcellularLocation>
</comment>
<evidence type="ECO:0000256" key="5">
    <source>
        <dbReference type="ARBA" id="ARBA00023242"/>
    </source>
</evidence>
<keyword evidence="5" id="KW-0539">Nucleus</keyword>